<evidence type="ECO:0000313" key="1">
    <source>
        <dbReference type="EMBL" id="TFK67267.1"/>
    </source>
</evidence>
<name>A0ACD3AQS5_9AGAR</name>
<evidence type="ECO:0000313" key="2">
    <source>
        <dbReference type="Proteomes" id="UP000308600"/>
    </source>
</evidence>
<reference evidence="1 2" key="1">
    <citation type="journal article" date="2019" name="Nat. Ecol. Evol.">
        <title>Megaphylogeny resolves global patterns of mushroom evolution.</title>
        <authorList>
            <person name="Varga T."/>
            <person name="Krizsan K."/>
            <person name="Foldi C."/>
            <person name="Dima B."/>
            <person name="Sanchez-Garcia M."/>
            <person name="Sanchez-Ramirez S."/>
            <person name="Szollosi G.J."/>
            <person name="Szarkandi J.G."/>
            <person name="Papp V."/>
            <person name="Albert L."/>
            <person name="Andreopoulos W."/>
            <person name="Angelini C."/>
            <person name="Antonin V."/>
            <person name="Barry K.W."/>
            <person name="Bougher N.L."/>
            <person name="Buchanan P."/>
            <person name="Buyck B."/>
            <person name="Bense V."/>
            <person name="Catcheside P."/>
            <person name="Chovatia M."/>
            <person name="Cooper J."/>
            <person name="Damon W."/>
            <person name="Desjardin D."/>
            <person name="Finy P."/>
            <person name="Geml J."/>
            <person name="Haridas S."/>
            <person name="Hughes K."/>
            <person name="Justo A."/>
            <person name="Karasinski D."/>
            <person name="Kautmanova I."/>
            <person name="Kiss B."/>
            <person name="Kocsube S."/>
            <person name="Kotiranta H."/>
            <person name="LaButti K.M."/>
            <person name="Lechner B.E."/>
            <person name="Liimatainen K."/>
            <person name="Lipzen A."/>
            <person name="Lukacs Z."/>
            <person name="Mihaltcheva S."/>
            <person name="Morgado L.N."/>
            <person name="Niskanen T."/>
            <person name="Noordeloos M.E."/>
            <person name="Ohm R.A."/>
            <person name="Ortiz-Santana B."/>
            <person name="Ovrebo C."/>
            <person name="Racz N."/>
            <person name="Riley R."/>
            <person name="Savchenko A."/>
            <person name="Shiryaev A."/>
            <person name="Soop K."/>
            <person name="Spirin V."/>
            <person name="Szebenyi C."/>
            <person name="Tomsovsky M."/>
            <person name="Tulloss R.E."/>
            <person name="Uehling J."/>
            <person name="Grigoriev I.V."/>
            <person name="Vagvolgyi C."/>
            <person name="Papp T."/>
            <person name="Martin F.M."/>
            <person name="Miettinen O."/>
            <person name="Hibbett D.S."/>
            <person name="Nagy L.G."/>
        </authorList>
    </citation>
    <scope>NUCLEOTIDE SEQUENCE [LARGE SCALE GENOMIC DNA]</scope>
    <source>
        <strain evidence="1 2">NL-1719</strain>
    </source>
</reference>
<accession>A0ACD3AQS5</accession>
<organism evidence="1 2">
    <name type="scientific">Pluteus cervinus</name>
    <dbReference type="NCBI Taxonomy" id="181527"/>
    <lineage>
        <taxon>Eukaryota</taxon>
        <taxon>Fungi</taxon>
        <taxon>Dikarya</taxon>
        <taxon>Basidiomycota</taxon>
        <taxon>Agaricomycotina</taxon>
        <taxon>Agaricomycetes</taxon>
        <taxon>Agaricomycetidae</taxon>
        <taxon>Agaricales</taxon>
        <taxon>Pluteineae</taxon>
        <taxon>Pluteaceae</taxon>
        <taxon>Pluteus</taxon>
    </lineage>
</organism>
<sequence length="147" mass="17171">MHIHTEELATKFYKKVLRAHRETLQALVVDITLPGPWFLQSSNIEDLFVCQKLEKLAIALYSPKDAIPQDLLDRALDLRKWMACLYQLSILETADDWIRPEVSLFDIFITAFRGKGPSIMALGKRQTRFKIRFEEDGNEKVLRYQKC</sequence>
<protein>
    <submittedName>
        <fullName evidence="1">Uncharacterized protein</fullName>
    </submittedName>
</protein>
<proteinExistence type="predicted"/>
<dbReference type="EMBL" id="ML208380">
    <property type="protein sequence ID" value="TFK67267.1"/>
    <property type="molecule type" value="Genomic_DNA"/>
</dbReference>
<keyword evidence="2" id="KW-1185">Reference proteome</keyword>
<gene>
    <name evidence="1" type="ORF">BDN72DRAFT_108993</name>
</gene>
<dbReference type="Proteomes" id="UP000308600">
    <property type="component" value="Unassembled WGS sequence"/>
</dbReference>